<evidence type="ECO:0000313" key="3">
    <source>
        <dbReference type="Proteomes" id="UP001642482"/>
    </source>
</evidence>
<organism evidence="2 3">
    <name type="scientific">Sporothrix eucalyptigena</name>
    <dbReference type="NCBI Taxonomy" id="1812306"/>
    <lineage>
        <taxon>Eukaryota</taxon>
        <taxon>Fungi</taxon>
        <taxon>Dikarya</taxon>
        <taxon>Ascomycota</taxon>
        <taxon>Pezizomycotina</taxon>
        <taxon>Sordariomycetes</taxon>
        <taxon>Sordariomycetidae</taxon>
        <taxon>Ophiostomatales</taxon>
        <taxon>Ophiostomataceae</taxon>
        <taxon>Sporothrix</taxon>
    </lineage>
</organism>
<dbReference type="Proteomes" id="UP001642482">
    <property type="component" value="Unassembled WGS sequence"/>
</dbReference>
<feature type="compositionally biased region" description="Polar residues" evidence="1">
    <location>
        <begin position="1"/>
        <end position="19"/>
    </location>
</feature>
<feature type="region of interest" description="Disordered" evidence="1">
    <location>
        <begin position="248"/>
        <end position="310"/>
    </location>
</feature>
<reference evidence="2 3" key="1">
    <citation type="submission" date="2024-01" db="EMBL/GenBank/DDBJ databases">
        <authorList>
            <person name="Allen C."/>
            <person name="Tagirdzhanova G."/>
        </authorList>
    </citation>
    <scope>NUCLEOTIDE SEQUENCE [LARGE SCALE GENOMIC DNA]</scope>
</reference>
<keyword evidence="3" id="KW-1185">Reference proteome</keyword>
<comment type="caution">
    <text evidence="2">The sequence shown here is derived from an EMBL/GenBank/DDBJ whole genome shotgun (WGS) entry which is preliminary data.</text>
</comment>
<accession>A0ABP0AS18</accession>
<dbReference type="EMBL" id="CAWUHD010000004">
    <property type="protein sequence ID" value="CAK7209976.1"/>
    <property type="molecule type" value="Genomic_DNA"/>
</dbReference>
<evidence type="ECO:0000313" key="2">
    <source>
        <dbReference type="EMBL" id="CAK7209976.1"/>
    </source>
</evidence>
<feature type="compositionally biased region" description="Basic and acidic residues" evidence="1">
    <location>
        <begin position="292"/>
        <end position="310"/>
    </location>
</feature>
<feature type="compositionally biased region" description="Basic and acidic residues" evidence="1">
    <location>
        <begin position="260"/>
        <end position="279"/>
    </location>
</feature>
<evidence type="ECO:0000256" key="1">
    <source>
        <dbReference type="SAM" id="MobiDB-lite"/>
    </source>
</evidence>
<protein>
    <submittedName>
        <fullName evidence="2">Uncharacterized protein</fullName>
    </submittedName>
</protein>
<dbReference type="PRINTS" id="PR01217">
    <property type="entry name" value="PRICHEXTENSN"/>
</dbReference>
<name>A0ABP0AS18_9PEZI</name>
<gene>
    <name evidence="2" type="ORF">SEUCBS140593_000667</name>
</gene>
<proteinExistence type="predicted"/>
<feature type="compositionally biased region" description="Polar residues" evidence="1">
    <location>
        <begin position="83"/>
        <end position="97"/>
    </location>
</feature>
<feature type="region of interest" description="Disordered" evidence="1">
    <location>
        <begin position="1"/>
        <end position="20"/>
    </location>
</feature>
<feature type="compositionally biased region" description="Basic and acidic residues" evidence="1">
    <location>
        <begin position="100"/>
        <end position="112"/>
    </location>
</feature>
<feature type="compositionally biased region" description="Polar residues" evidence="1">
    <location>
        <begin position="136"/>
        <end position="152"/>
    </location>
</feature>
<sequence length="343" mass="37654">MTDKTTNPGRTPVTPTSSVRAIVSLFENENSGSNDKEKGAGRGRHGGFQGRSLAGRAPMSFVPPATPTAPSVPATPSPRCPANNISQAVPVTTQPPSTKAVEKVRKEEKPETAEETYITTIPQQPPLPVERKPLPSSASSVQPPNTAPTKISFTDEPRLKTHQPPSTPTTPIWRGQRRGEVPHGQNRPVALSTSTSLPVMPSVKSATPPTPVPTPYDEMYAPTYTPEAYSLELLQYQAYFGLAVKRNSDSGSQLDTAMGDEQKTRSDRSSGRGQDDKSDTVATTSEVNDYLSRFKQEEAKEVVEKKAREEKYPVNYRDPRVVEAFWTPVRQYLFITDEELYDP</sequence>
<feature type="region of interest" description="Disordered" evidence="1">
    <location>
        <begin position="25"/>
        <end position="215"/>
    </location>
</feature>